<keyword evidence="2" id="KW-1185">Reference proteome</keyword>
<evidence type="ECO:0000313" key="1">
    <source>
        <dbReference type="EMBL" id="CAK9075835.1"/>
    </source>
</evidence>
<accession>A0ABP0PII2</accession>
<organism evidence="1 2">
    <name type="scientific">Durusdinium trenchii</name>
    <dbReference type="NCBI Taxonomy" id="1381693"/>
    <lineage>
        <taxon>Eukaryota</taxon>
        <taxon>Sar</taxon>
        <taxon>Alveolata</taxon>
        <taxon>Dinophyceae</taxon>
        <taxon>Suessiales</taxon>
        <taxon>Symbiodiniaceae</taxon>
        <taxon>Durusdinium</taxon>
    </lineage>
</organism>
<comment type="caution">
    <text evidence="1">The sequence shown here is derived from an EMBL/GenBank/DDBJ whole genome shotgun (WGS) entry which is preliminary data.</text>
</comment>
<dbReference type="InterPro" id="IPR053285">
    <property type="entry name" value="Thylakoid_lumenal_pentapeptide"/>
</dbReference>
<dbReference type="PANTHER" id="PTHR47121">
    <property type="entry name" value="THYLAKOID LUMENAL PROTEIN TL20.3, CHLOROPLASTIC"/>
    <property type="match status" value="1"/>
</dbReference>
<protein>
    <submittedName>
        <fullName evidence="1">Uncharacterized protein</fullName>
    </submittedName>
</protein>
<name>A0ABP0PII2_9DINO</name>
<dbReference type="Proteomes" id="UP001642484">
    <property type="component" value="Unassembled WGS sequence"/>
</dbReference>
<gene>
    <name evidence="1" type="ORF">CCMP2556_LOCUS37368</name>
</gene>
<evidence type="ECO:0000313" key="2">
    <source>
        <dbReference type="Proteomes" id="UP001642484"/>
    </source>
</evidence>
<dbReference type="PANTHER" id="PTHR47121:SF2">
    <property type="entry name" value="THYLAKOID LUMENAL PROTEIN TL20.3, CHLOROPLASTIC"/>
    <property type="match status" value="1"/>
</dbReference>
<sequence>MCRYTGQESLAGFLAIRNLSFGLYILSLHPVIGNFRRSWLYGRLESPVLLQEALVFGAERAPRMLKRLLIEASETRLQEFLAGEPDEILAQDRNEWLKNLEDSQKIEEFRHSLLNGYLDRGLPCKVLYNSGHMIGKCQLAGFTAAQCKEIGGFTAKQCKDAGFSAQQCKDAGFSAEECKDAGFSCGDCYAARFSAKQCKDAAFTAEECRTVGFSARDCYDAGFPLAEAGFSAKTCKEAGWTANLCKDLAFSAKECKDAGFSVQQCKEAGFMTRALKEAGFNARELKDAGYTVQQLLEAGFDRKEFEATRFT</sequence>
<dbReference type="Pfam" id="PF25296">
    <property type="entry name" value="Decapeptide"/>
    <property type="match status" value="2"/>
</dbReference>
<dbReference type="InterPro" id="IPR057481">
    <property type="entry name" value="Decapeptide"/>
</dbReference>
<reference evidence="1 2" key="1">
    <citation type="submission" date="2024-02" db="EMBL/GenBank/DDBJ databases">
        <authorList>
            <person name="Chen Y."/>
            <person name="Shah S."/>
            <person name="Dougan E. K."/>
            <person name="Thang M."/>
            <person name="Chan C."/>
        </authorList>
    </citation>
    <scope>NUCLEOTIDE SEQUENCE [LARGE SCALE GENOMIC DNA]</scope>
</reference>
<dbReference type="EMBL" id="CAXAMN010023197">
    <property type="protein sequence ID" value="CAK9075835.1"/>
    <property type="molecule type" value="Genomic_DNA"/>
</dbReference>
<proteinExistence type="predicted"/>